<dbReference type="Proteomes" id="UP000054495">
    <property type="component" value="Unassembled WGS sequence"/>
</dbReference>
<dbReference type="AlphaFoldDB" id="A0A0D6LWJ9"/>
<sequence>MIVSCTPKVMCEDNDLALDIVTEKPFQGNIFVKSIPLGKASNLSWTSANLIYNVDLIMSKSDFFKALAKMS</sequence>
<reference evidence="1 2" key="1">
    <citation type="submission" date="2013-05" db="EMBL/GenBank/DDBJ databases">
        <title>Draft genome of the parasitic nematode Anyclostoma ceylanicum.</title>
        <authorList>
            <person name="Mitreva M."/>
        </authorList>
    </citation>
    <scope>NUCLEOTIDE SEQUENCE [LARGE SCALE GENOMIC DNA]</scope>
</reference>
<evidence type="ECO:0000313" key="1">
    <source>
        <dbReference type="EMBL" id="EPB76420.1"/>
    </source>
</evidence>
<dbReference type="EMBL" id="KE124864">
    <property type="protein sequence ID" value="EPB76420.1"/>
    <property type="molecule type" value="Genomic_DNA"/>
</dbReference>
<gene>
    <name evidence="1" type="ORF">ANCCEY_04478</name>
</gene>
<keyword evidence="2" id="KW-1185">Reference proteome</keyword>
<proteinExistence type="predicted"/>
<organism evidence="1 2">
    <name type="scientific">Ancylostoma ceylanicum</name>
    <dbReference type="NCBI Taxonomy" id="53326"/>
    <lineage>
        <taxon>Eukaryota</taxon>
        <taxon>Metazoa</taxon>
        <taxon>Ecdysozoa</taxon>
        <taxon>Nematoda</taxon>
        <taxon>Chromadorea</taxon>
        <taxon>Rhabditida</taxon>
        <taxon>Rhabditina</taxon>
        <taxon>Rhabditomorpha</taxon>
        <taxon>Strongyloidea</taxon>
        <taxon>Ancylostomatidae</taxon>
        <taxon>Ancylostomatinae</taxon>
        <taxon>Ancylostoma</taxon>
    </lineage>
</organism>
<name>A0A0D6LWJ9_9BILA</name>
<protein>
    <submittedName>
        <fullName evidence="1">Uncharacterized protein</fullName>
    </submittedName>
</protein>
<evidence type="ECO:0000313" key="2">
    <source>
        <dbReference type="Proteomes" id="UP000054495"/>
    </source>
</evidence>
<accession>A0A0D6LWJ9</accession>